<dbReference type="InterPro" id="IPR003156">
    <property type="entry name" value="DHHA1_dom"/>
</dbReference>
<evidence type="ECO:0000259" key="2">
    <source>
        <dbReference type="Pfam" id="PF02272"/>
    </source>
</evidence>
<dbReference type="InterPro" id="IPR038763">
    <property type="entry name" value="DHH_sf"/>
</dbReference>
<dbReference type="PANTHER" id="PTHR47618">
    <property type="entry name" value="BIFUNCTIONAL OLIGORIBONUCLEASE AND PAP PHOSPHATASE NRNA"/>
    <property type="match status" value="1"/>
</dbReference>
<reference evidence="3 4" key="1">
    <citation type="submission" date="2017-11" db="EMBL/GenBank/DDBJ databases">
        <title>Genome sequencing of Fusobacterium periodonticum KCOM 1261.</title>
        <authorList>
            <person name="Kook J.-K."/>
            <person name="Park S.-N."/>
            <person name="Lim Y.K."/>
        </authorList>
    </citation>
    <scope>NUCLEOTIDE SEQUENCE [LARGE SCALE GENOMIC DNA]</scope>
    <source>
        <strain evidence="3 4">KCOM 1261</strain>
    </source>
</reference>
<dbReference type="RefSeq" id="WP_100025423.1">
    <property type="nucleotide sequence ID" value="NZ_CP024699.1"/>
</dbReference>
<dbReference type="Proteomes" id="UP000230056">
    <property type="component" value="Chromosome"/>
</dbReference>
<protein>
    <submittedName>
        <fullName evidence="3">Adhesin</fullName>
    </submittedName>
</protein>
<dbReference type="AlphaFoldDB" id="A0A2D3NXS5"/>
<feature type="domain" description="DHHA1" evidence="2">
    <location>
        <begin position="237"/>
        <end position="307"/>
    </location>
</feature>
<dbReference type="InterPro" id="IPR051319">
    <property type="entry name" value="Oligoribo/pAp-PDE_c-di-AMP_PDE"/>
</dbReference>
<dbReference type="SUPFAM" id="SSF64182">
    <property type="entry name" value="DHH phosphoesterases"/>
    <property type="match status" value="1"/>
</dbReference>
<dbReference type="Gene3D" id="3.90.1640.10">
    <property type="entry name" value="inorganic pyrophosphatase (n-terminal core)"/>
    <property type="match status" value="1"/>
</dbReference>
<dbReference type="EMBL" id="CP024699">
    <property type="protein sequence ID" value="ATV60172.1"/>
    <property type="molecule type" value="Genomic_DNA"/>
</dbReference>
<feature type="domain" description="DDH" evidence="1">
    <location>
        <begin position="20"/>
        <end position="162"/>
    </location>
</feature>
<dbReference type="Gene3D" id="3.10.310.30">
    <property type="match status" value="1"/>
</dbReference>
<sequence>MKEFIEKFKEIKTIIEENQNIILTAHINPDGDAVGSGLGLFLTLKETYKDKNIRFVLQDSIPYTTKFLKGSEEIETYNSEEKYSTDLLIFLDSATRERTGETGKNIEAKLTINIDHHMSNPSYGDVNCVITYSSSTSEIVYHFLKYMDYPISLATAEALYLGLVNDTGNFSHSNVKVETMMMATDLISLGVNNNYIVTNFLNSNSYQTLKMLGDALTKFEFYPEKKLSYYYLDHATMEKYGAKKEDTEGIVEKILSYYEASVSLFLREEADGKIKGSMRSKYETNVNKIAALFDGGGHYKAAGFSSDLSPKEILDIVLENLD</sequence>
<name>A0A2D3NXS5_9FUSO</name>
<dbReference type="Pfam" id="PF01368">
    <property type="entry name" value="DHH"/>
    <property type="match status" value="1"/>
</dbReference>
<proteinExistence type="predicted"/>
<dbReference type="GO" id="GO:0003676">
    <property type="term" value="F:nucleic acid binding"/>
    <property type="evidence" value="ECO:0007669"/>
    <property type="project" value="InterPro"/>
</dbReference>
<evidence type="ECO:0000259" key="1">
    <source>
        <dbReference type="Pfam" id="PF01368"/>
    </source>
</evidence>
<dbReference type="Pfam" id="PF02272">
    <property type="entry name" value="DHHA1"/>
    <property type="match status" value="1"/>
</dbReference>
<dbReference type="PANTHER" id="PTHR47618:SF1">
    <property type="entry name" value="BIFUNCTIONAL OLIGORIBONUCLEASE AND PAP PHOSPHATASE NRNA"/>
    <property type="match status" value="1"/>
</dbReference>
<accession>A0A2D3NXS5</accession>
<evidence type="ECO:0000313" key="4">
    <source>
        <dbReference type="Proteomes" id="UP000230056"/>
    </source>
</evidence>
<organism evidence="3 4">
    <name type="scientific">Fusobacterium pseudoperiodonticum</name>
    <dbReference type="NCBI Taxonomy" id="2663009"/>
    <lineage>
        <taxon>Bacteria</taxon>
        <taxon>Fusobacteriati</taxon>
        <taxon>Fusobacteriota</taxon>
        <taxon>Fusobacteriia</taxon>
        <taxon>Fusobacteriales</taxon>
        <taxon>Fusobacteriaceae</taxon>
        <taxon>Fusobacterium</taxon>
    </lineage>
</organism>
<evidence type="ECO:0000313" key="3">
    <source>
        <dbReference type="EMBL" id="ATV60172.1"/>
    </source>
</evidence>
<gene>
    <name evidence="3" type="ORF">CTM72_10935</name>
</gene>
<dbReference type="InterPro" id="IPR001667">
    <property type="entry name" value="DDH_dom"/>
</dbReference>